<gene>
    <name evidence="1" type="ORF">IV203_010952</name>
</gene>
<proteinExistence type="predicted"/>
<dbReference type="Proteomes" id="UP000693970">
    <property type="component" value="Unassembled WGS sequence"/>
</dbReference>
<comment type="caution">
    <text evidence="1">The sequence shown here is derived from an EMBL/GenBank/DDBJ whole genome shotgun (WGS) entry which is preliminary data.</text>
</comment>
<evidence type="ECO:0000313" key="1">
    <source>
        <dbReference type="EMBL" id="KAG7351592.1"/>
    </source>
</evidence>
<protein>
    <submittedName>
        <fullName evidence="1">Uncharacterized protein</fullName>
    </submittedName>
</protein>
<evidence type="ECO:0000313" key="2">
    <source>
        <dbReference type="Proteomes" id="UP000693970"/>
    </source>
</evidence>
<reference evidence="1" key="1">
    <citation type="journal article" date="2021" name="Sci. Rep.">
        <title>Diploid genomic architecture of Nitzschia inconspicua, an elite biomass production diatom.</title>
        <authorList>
            <person name="Oliver A."/>
            <person name="Podell S."/>
            <person name="Pinowska A."/>
            <person name="Traller J.C."/>
            <person name="Smith S.R."/>
            <person name="McClure R."/>
            <person name="Beliaev A."/>
            <person name="Bohutskyi P."/>
            <person name="Hill E.A."/>
            <person name="Rabines A."/>
            <person name="Zheng H."/>
            <person name="Allen L.Z."/>
            <person name="Kuo A."/>
            <person name="Grigoriev I.V."/>
            <person name="Allen A.E."/>
            <person name="Hazlebeck D."/>
            <person name="Allen E.E."/>
        </authorList>
    </citation>
    <scope>NUCLEOTIDE SEQUENCE</scope>
    <source>
        <strain evidence="1">Hildebrandi</strain>
    </source>
</reference>
<accession>A0A9K3KY43</accession>
<sequence>MMPCTRKQLFVLSPLHLFSNFTGLEFLESVFPKRRQNWRQSGDKVETVCLLSQDILSLSQDILSLSRDILSLSQVLSPIGDKGKLPQNILSKVPE</sequence>
<keyword evidence="2" id="KW-1185">Reference proteome</keyword>
<organism evidence="1 2">
    <name type="scientific">Nitzschia inconspicua</name>
    <dbReference type="NCBI Taxonomy" id="303405"/>
    <lineage>
        <taxon>Eukaryota</taxon>
        <taxon>Sar</taxon>
        <taxon>Stramenopiles</taxon>
        <taxon>Ochrophyta</taxon>
        <taxon>Bacillariophyta</taxon>
        <taxon>Bacillariophyceae</taxon>
        <taxon>Bacillariophycidae</taxon>
        <taxon>Bacillariales</taxon>
        <taxon>Bacillariaceae</taxon>
        <taxon>Nitzschia</taxon>
    </lineage>
</organism>
<dbReference type="EMBL" id="JAGRRH010000018">
    <property type="protein sequence ID" value="KAG7351592.1"/>
    <property type="molecule type" value="Genomic_DNA"/>
</dbReference>
<reference evidence="1" key="2">
    <citation type="submission" date="2021-04" db="EMBL/GenBank/DDBJ databases">
        <authorList>
            <person name="Podell S."/>
        </authorList>
    </citation>
    <scope>NUCLEOTIDE SEQUENCE</scope>
    <source>
        <strain evidence="1">Hildebrandi</strain>
    </source>
</reference>
<name>A0A9K3KY43_9STRA</name>
<dbReference type="AlphaFoldDB" id="A0A9K3KY43"/>